<sequence length="143" mass="16025">MAERRRPGRLATKVARAAREAREQGNVLAPMCPSRGVLEHVTSRWGVLVLVCLLEDTHRFSELRRKVGGVSEKMLAQTLQALERDGFVLREAYPVIPPRVDYSLTPLGREVAERVESLVDWIEDNLGRVLEARGEHAADDQAS</sequence>
<dbReference type="InterPro" id="IPR036390">
    <property type="entry name" value="WH_DNA-bd_sf"/>
</dbReference>
<accession>A0A1L9B2F9</accession>
<dbReference type="EMBL" id="MPIN01000010">
    <property type="protein sequence ID" value="OJH36451.1"/>
    <property type="molecule type" value="Genomic_DNA"/>
</dbReference>
<dbReference type="GO" id="GO:0003677">
    <property type="term" value="F:DNA binding"/>
    <property type="evidence" value="ECO:0007669"/>
    <property type="project" value="UniProtKB-KW"/>
</dbReference>
<dbReference type="InterPro" id="IPR036388">
    <property type="entry name" value="WH-like_DNA-bd_sf"/>
</dbReference>
<dbReference type="PANTHER" id="PTHR33204:SF37">
    <property type="entry name" value="HTH-TYPE TRANSCRIPTIONAL REGULATOR YODB"/>
    <property type="match status" value="1"/>
</dbReference>
<evidence type="ECO:0000256" key="3">
    <source>
        <dbReference type="ARBA" id="ARBA00023163"/>
    </source>
</evidence>
<evidence type="ECO:0000259" key="4">
    <source>
        <dbReference type="PROSITE" id="PS51118"/>
    </source>
</evidence>
<evidence type="ECO:0000256" key="1">
    <source>
        <dbReference type="ARBA" id="ARBA00023015"/>
    </source>
</evidence>
<keyword evidence="2" id="KW-0238">DNA-binding</keyword>
<dbReference type="InterPro" id="IPR002577">
    <property type="entry name" value="HTH_HxlR"/>
</dbReference>
<dbReference type="PANTHER" id="PTHR33204">
    <property type="entry name" value="TRANSCRIPTIONAL REGULATOR, MARR FAMILY"/>
    <property type="match status" value="1"/>
</dbReference>
<dbReference type="STRING" id="83449.BON30_32300"/>
<feature type="domain" description="HTH hxlR-type" evidence="4">
    <location>
        <begin position="32"/>
        <end position="130"/>
    </location>
</feature>
<evidence type="ECO:0000313" key="6">
    <source>
        <dbReference type="Proteomes" id="UP000182229"/>
    </source>
</evidence>
<dbReference type="AlphaFoldDB" id="A0A1L9B2F9"/>
<keyword evidence="1" id="KW-0805">Transcription regulation</keyword>
<dbReference type="Gene3D" id="1.10.10.10">
    <property type="entry name" value="Winged helix-like DNA-binding domain superfamily/Winged helix DNA-binding domain"/>
    <property type="match status" value="1"/>
</dbReference>
<comment type="caution">
    <text evidence="5">The sequence shown here is derived from an EMBL/GenBank/DDBJ whole genome shotgun (WGS) entry which is preliminary data.</text>
</comment>
<keyword evidence="3" id="KW-0804">Transcription</keyword>
<dbReference type="OrthoDB" id="9800350at2"/>
<name>A0A1L9B2F9_9BACT</name>
<protein>
    <submittedName>
        <fullName evidence="5">Transcriptional regulator</fullName>
    </submittedName>
</protein>
<dbReference type="Proteomes" id="UP000182229">
    <property type="component" value="Unassembled WGS sequence"/>
</dbReference>
<evidence type="ECO:0000313" key="5">
    <source>
        <dbReference type="EMBL" id="OJH36451.1"/>
    </source>
</evidence>
<keyword evidence="6" id="KW-1185">Reference proteome</keyword>
<gene>
    <name evidence="5" type="ORF">BON30_32300</name>
</gene>
<reference evidence="5 6" key="2">
    <citation type="submission" date="2016-12" db="EMBL/GenBank/DDBJ databases">
        <title>Draft Genome Sequence of Cystobacter ferrugineus Strain Cbfe23.</title>
        <authorList>
            <person name="Akbar S."/>
            <person name="Dowd S.E."/>
            <person name="Stevens D.C."/>
        </authorList>
    </citation>
    <scope>NUCLEOTIDE SEQUENCE [LARGE SCALE GENOMIC DNA]</scope>
    <source>
        <strain evidence="5 6">Cbfe23</strain>
    </source>
</reference>
<proteinExistence type="predicted"/>
<organism evidence="5 6">
    <name type="scientific">Cystobacter ferrugineus</name>
    <dbReference type="NCBI Taxonomy" id="83449"/>
    <lineage>
        <taxon>Bacteria</taxon>
        <taxon>Pseudomonadati</taxon>
        <taxon>Myxococcota</taxon>
        <taxon>Myxococcia</taxon>
        <taxon>Myxococcales</taxon>
        <taxon>Cystobacterineae</taxon>
        <taxon>Archangiaceae</taxon>
        <taxon>Cystobacter</taxon>
    </lineage>
</organism>
<dbReference type="Pfam" id="PF01638">
    <property type="entry name" value="HxlR"/>
    <property type="match status" value="1"/>
</dbReference>
<dbReference type="PROSITE" id="PS51118">
    <property type="entry name" value="HTH_HXLR"/>
    <property type="match status" value="1"/>
</dbReference>
<dbReference type="RefSeq" id="WP_071902337.1">
    <property type="nucleotide sequence ID" value="NZ_MPIN01000010.1"/>
</dbReference>
<dbReference type="SUPFAM" id="SSF46785">
    <property type="entry name" value="Winged helix' DNA-binding domain"/>
    <property type="match status" value="1"/>
</dbReference>
<evidence type="ECO:0000256" key="2">
    <source>
        <dbReference type="ARBA" id="ARBA00023125"/>
    </source>
</evidence>
<reference evidence="6" key="1">
    <citation type="submission" date="2016-11" db="EMBL/GenBank/DDBJ databases">
        <authorList>
            <person name="Shukria A."/>
            <person name="Stevens D.C."/>
        </authorList>
    </citation>
    <scope>NUCLEOTIDE SEQUENCE [LARGE SCALE GENOMIC DNA]</scope>
    <source>
        <strain evidence="6">Cbfe23</strain>
    </source>
</reference>